<comment type="subcellular location">
    <subcellularLocation>
        <location evidence="1">Membrane</location>
        <topology evidence="1">Multi-pass membrane protein</topology>
    </subcellularLocation>
</comment>
<dbReference type="Proteomes" id="UP001295740">
    <property type="component" value="Unassembled WGS sequence"/>
</dbReference>
<dbReference type="InterPro" id="IPR004813">
    <property type="entry name" value="OPT"/>
</dbReference>
<keyword evidence="3" id="KW-0813">Transport</keyword>
<dbReference type="Pfam" id="PF03169">
    <property type="entry name" value="OPT"/>
    <property type="match status" value="1"/>
</dbReference>
<reference evidence="11" key="1">
    <citation type="submission" date="2023-10" db="EMBL/GenBank/DDBJ databases">
        <authorList>
            <person name="Hackl T."/>
        </authorList>
    </citation>
    <scope>NUCLEOTIDE SEQUENCE</scope>
</reference>
<feature type="transmembrane region" description="Helical" evidence="10">
    <location>
        <begin position="320"/>
        <end position="339"/>
    </location>
</feature>
<sequence length="349" mass="39332">MDDPTHGDNDGFVQEKSVPEPGDKVPTSPSKEKDNETVEAIPEATQTTPEMRLKIISYFGRKAEEDQLVPSADVIYILDKIALMAKEQALEILIEAIEHHSDDPNFPSEIMTKIKLLLQGPDSPGLVSTDYEFDLKTEAATIHYYSPYPEVRSVTTPSDDPDTPFETIRAYLLGLMLMGGCTAVNTFFSPRQPAIGIPALVLQLLVAPCGLFLARILPDWGVTIYGTRHSLNPGPWNYKEQRLPQYFGNTWVTFGYEIVLALSVQFFGLGFAGLLRRFVIYPVTAIFPQVLPALALNRALVLPENKSEVVNRWKLSRYKMFIACAVVMFAWFWVPNYLFQALRSFNWMT</sequence>
<keyword evidence="12" id="KW-1185">Reference proteome</keyword>
<evidence type="ECO:0000256" key="7">
    <source>
        <dbReference type="ARBA" id="ARBA00022989"/>
    </source>
</evidence>
<dbReference type="AlphaFoldDB" id="A0AAI8VZX2"/>
<protein>
    <submittedName>
        <fullName evidence="11">Uu.00g022570.m01.CDS01</fullName>
    </submittedName>
</protein>
<comment type="similarity">
    <text evidence="2">Belongs to the oligopeptide OPT transporter family.</text>
</comment>
<dbReference type="PANTHER" id="PTHR22601">
    <property type="entry name" value="ISP4 LIKE PROTEIN"/>
    <property type="match status" value="1"/>
</dbReference>
<evidence type="ECO:0000256" key="1">
    <source>
        <dbReference type="ARBA" id="ARBA00004141"/>
    </source>
</evidence>
<keyword evidence="8 10" id="KW-0472">Membrane</keyword>
<keyword evidence="7 10" id="KW-1133">Transmembrane helix</keyword>
<evidence type="ECO:0000256" key="10">
    <source>
        <dbReference type="SAM" id="Phobius"/>
    </source>
</evidence>
<accession>A0AAI8VZX2</accession>
<comment type="caution">
    <text evidence="11">The sequence shown here is derived from an EMBL/GenBank/DDBJ whole genome shotgun (WGS) entry which is preliminary data.</text>
</comment>
<keyword evidence="6" id="KW-0653">Protein transport</keyword>
<evidence type="ECO:0000256" key="9">
    <source>
        <dbReference type="SAM" id="MobiDB-lite"/>
    </source>
</evidence>
<dbReference type="InterPro" id="IPR004648">
    <property type="entry name" value="Oligpept_transpt"/>
</dbReference>
<gene>
    <name evidence="11" type="ORF">KHLLAP_LOCUS14606</name>
</gene>
<evidence type="ECO:0000313" key="11">
    <source>
        <dbReference type="EMBL" id="CAJ2514138.1"/>
    </source>
</evidence>
<proteinExistence type="inferred from homology"/>
<evidence type="ECO:0000256" key="5">
    <source>
        <dbReference type="ARBA" id="ARBA00022856"/>
    </source>
</evidence>
<dbReference type="EMBL" id="CAUWAG010000020">
    <property type="protein sequence ID" value="CAJ2514138.1"/>
    <property type="molecule type" value="Genomic_DNA"/>
</dbReference>
<dbReference type="GO" id="GO:0035673">
    <property type="term" value="F:oligopeptide transmembrane transporter activity"/>
    <property type="evidence" value="ECO:0007669"/>
    <property type="project" value="InterPro"/>
</dbReference>
<keyword evidence="5" id="KW-0571">Peptide transport</keyword>
<feature type="transmembrane region" description="Helical" evidence="10">
    <location>
        <begin position="168"/>
        <end position="188"/>
    </location>
</feature>
<evidence type="ECO:0000313" key="12">
    <source>
        <dbReference type="Proteomes" id="UP001295740"/>
    </source>
</evidence>
<keyword evidence="4 10" id="KW-0812">Transmembrane</keyword>
<feature type="transmembrane region" description="Helical" evidence="10">
    <location>
        <begin position="251"/>
        <end position="271"/>
    </location>
</feature>
<dbReference type="GO" id="GO:0016020">
    <property type="term" value="C:membrane"/>
    <property type="evidence" value="ECO:0007669"/>
    <property type="project" value="UniProtKB-SubCell"/>
</dbReference>
<evidence type="ECO:0000256" key="8">
    <source>
        <dbReference type="ARBA" id="ARBA00023136"/>
    </source>
</evidence>
<evidence type="ECO:0000256" key="3">
    <source>
        <dbReference type="ARBA" id="ARBA00022448"/>
    </source>
</evidence>
<dbReference type="GO" id="GO:0015031">
    <property type="term" value="P:protein transport"/>
    <property type="evidence" value="ECO:0007669"/>
    <property type="project" value="UniProtKB-KW"/>
</dbReference>
<evidence type="ECO:0000256" key="6">
    <source>
        <dbReference type="ARBA" id="ARBA00022927"/>
    </source>
</evidence>
<evidence type="ECO:0000256" key="2">
    <source>
        <dbReference type="ARBA" id="ARBA00008807"/>
    </source>
</evidence>
<feature type="transmembrane region" description="Helical" evidence="10">
    <location>
        <begin position="195"/>
        <end position="217"/>
    </location>
</feature>
<feature type="region of interest" description="Disordered" evidence="9">
    <location>
        <begin position="1"/>
        <end position="38"/>
    </location>
</feature>
<name>A0AAI8VZX2_9PEZI</name>
<evidence type="ECO:0000256" key="4">
    <source>
        <dbReference type="ARBA" id="ARBA00022692"/>
    </source>
</evidence>
<organism evidence="11 12">
    <name type="scientific">Anthostomella pinea</name>
    <dbReference type="NCBI Taxonomy" id="933095"/>
    <lineage>
        <taxon>Eukaryota</taxon>
        <taxon>Fungi</taxon>
        <taxon>Dikarya</taxon>
        <taxon>Ascomycota</taxon>
        <taxon>Pezizomycotina</taxon>
        <taxon>Sordariomycetes</taxon>
        <taxon>Xylariomycetidae</taxon>
        <taxon>Xylariales</taxon>
        <taxon>Xylariaceae</taxon>
        <taxon>Anthostomella</taxon>
    </lineage>
</organism>